<dbReference type="InterPro" id="IPR032092">
    <property type="entry name" value="PilW"/>
</dbReference>
<protein>
    <submittedName>
        <fullName evidence="1">PilW family protein</fullName>
    </submittedName>
</protein>
<accession>A0ABT2BJY9</accession>
<reference evidence="1 2" key="1">
    <citation type="submission" date="2022-08" db="EMBL/GenBank/DDBJ databases">
        <title>Reclassification of Massilia species as members of the genera Telluria, Duganella, Pseudoduganella, Mokoshia gen. nov. and Zemynaea gen. nov. using orthogonal and non-orthogonal genome-based approaches.</title>
        <authorList>
            <person name="Bowman J.P."/>
        </authorList>
    </citation>
    <scope>NUCLEOTIDE SEQUENCE [LARGE SCALE GENOMIC DNA]</scope>
    <source>
        <strain evidence="1 2">JCM 31607</strain>
    </source>
</reference>
<dbReference type="Pfam" id="PF16074">
    <property type="entry name" value="PilW"/>
    <property type="match status" value="1"/>
</dbReference>
<proteinExistence type="predicted"/>
<sequence>MARQRWFNQQGLSIVELLVAAAVGLLVVLAAQVLFASANAAYLAQGQDAEAQQGGRYALDTIGRALRQSAWRDLEQADPGKAFDPAAPAHVAGLDAHSISKGGDGIANPLPWSVNGSDVLAVRFSGAGPAPGGDGTMLSCGGFPAHEHAEGWSIFYVARGADGAGELRCKYRATGGWGADAIVTGVDSFQVLYGLDTDDPADGVPNRYVNASAIEALDAALVLAGSTAAEREQDLNRRTHWKRVASVQYALLLRGAEARSLGRNRSYDLFGPAYGDRFGTSDAGTRLSEDALAGVGAPRQRRTFLATVALREGQR</sequence>
<evidence type="ECO:0000313" key="2">
    <source>
        <dbReference type="Proteomes" id="UP001205861"/>
    </source>
</evidence>
<dbReference type="Proteomes" id="UP001205861">
    <property type="component" value="Unassembled WGS sequence"/>
</dbReference>
<keyword evidence="2" id="KW-1185">Reference proteome</keyword>
<organism evidence="1 2">
    <name type="scientific">Massilia solisilvae</name>
    <dbReference type="NCBI Taxonomy" id="1811225"/>
    <lineage>
        <taxon>Bacteria</taxon>
        <taxon>Pseudomonadati</taxon>
        <taxon>Pseudomonadota</taxon>
        <taxon>Betaproteobacteria</taxon>
        <taxon>Burkholderiales</taxon>
        <taxon>Oxalobacteraceae</taxon>
        <taxon>Telluria group</taxon>
        <taxon>Massilia</taxon>
    </lineage>
</organism>
<dbReference type="EMBL" id="JANUGV010000002">
    <property type="protein sequence ID" value="MCS0608829.1"/>
    <property type="molecule type" value="Genomic_DNA"/>
</dbReference>
<comment type="caution">
    <text evidence="1">The sequence shown here is derived from an EMBL/GenBank/DDBJ whole genome shotgun (WGS) entry which is preliminary data.</text>
</comment>
<dbReference type="RefSeq" id="WP_258856493.1">
    <property type="nucleotide sequence ID" value="NZ_JANUGV010000002.1"/>
</dbReference>
<gene>
    <name evidence="1" type="ORF">NX773_11695</name>
</gene>
<name>A0ABT2BJY9_9BURK</name>
<evidence type="ECO:0000313" key="1">
    <source>
        <dbReference type="EMBL" id="MCS0608829.1"/>
    </source>
</evidence>